<protein>
    <submittedName>
        <fullName evidence="1">Uncharacterized protein</fullName>
    </submittedName>
</protein>
<dbReference type="RefSeq" id="WP_271149439.1">
    <property type="nucleotide sequence ID" value="NZ_CP115859.1"/>
</dbReference>
<reference evidence="1 2" key="1">
    <citation type="submission" date="2023-01" db="EMBL/GenBank/DDBJ databases">
        <title>Complete genome of Chryseobacterium camelliae VAN22-5A.</title>
        <authorList>
            <person name="Zong G."/>
            <person name="Cao G."/>
        </authorList>
    </citation>
    <scope>NUCLEOTIDE SEQUENCE [LARGE SCALE GENOMIC DNA]</scope>
    <source>
        <strain evidence="1 2">VAN22-5A</strain>
    </source>
</reference>
<proteinExistence type="predicted"/>
<sequence length="316" mass="37608">MGQRVNYIVKENNTTKIYYHHWRANTIVSDLYLGDEKFIEFVRTCKEVDDLINEPWIEGCVYIDLNRKLLAFWSWEFPRITSLEHYYFSKLSKKWKDWDFKLLKRRMYDIEELIGYDYIKHQTFDFTNASIEEIKDDKVTDWVQTLIIFKEIDGLFVTKTGSINIEGIISIGQESIPLLKEKPSYKLEDQNELQTEIFIIDILERKIYSNDSNLGLWEHYHHLWEGYSFQMGDFGLLEILKLANIKTSKNIRLSEEKIVNEFNSLIKVSDDFDPKILAEDSVNELGNDLEFNPNFFDNTKPKLEISFIQKIKNLFS</sequence>
<evidence type="ECO:0000313" key="2">
    <source>
        <dbReference type="Proteomes" id="UP001210978"/>
    </source>
</evidence>
<gene>
    <name evidence="1" type="ORF">PFY12_03235</name>
</gene>
<dbReference type="EMBL" id="CP115859">
    <property type="protein sequence ID" value="WBV61139.1"/>
    <property type="molecule type" value="Genomic_DNA"/>
</dbReference>
<keyword evidence="2" id="KW-1185">Reference proteome</keyword>
<name>A0ABY7QPK7_9FLAO</name>
<dbReference type="Proteomes" id="UP001210978">
    <property type="component" value="Chromosome"/>
</dbReference>
<accession>A0ABY7QPK7</accession>
<evidence type="ECO:0000313" key="1">
    <source>
        <dbReference type="EMBL" id="WBV61139.1"/>
    </source>
</evidence>
<organism evidence="1 2">
    <name type="scientific">Chryseobacterium camelliae</name>
    <dbReference type="NCBI Taxonomy" id="1265445"/>
    <lineage>
        <taxon>Bacteria</taxon>
        <taxon>Pseudomonadati</taxon>
        <taxon>Bacteroidota</taxon>
        <taxon>Flavobacteriia</taxon>
        <taxon>Flavobacteriales</taxon>
        <taxon>Weeksellaceae</taxon>
        <taxon>Chryseobacterium group</taxon>
        <taxon>Chryseobacterium</taxon>
    </lineage>
</organism>